<reference evidence="1 2" key="2">
    <citation type="submission" date="2018-11" db="EMBL/GenBank/DDBJ databases">
        <authorList>
            <consortium name="Pathogen Informatics"/>
        </authorList>
    </citation>
    <scope>NUCLEOTIDE SEQUENCE [LARGE SCALE GENOMIC DNA]</scope>
</reference>
<dbReference type="AlphaFoldDB" id="A0A0R3TD64"/>
<reference evidence="3" key="1">
    <citation type="submission" date="2017-02" db="UniProtKB">
        <authorList>
            <consortium name="WormBaseParasite"/>
        </authorList>
    </citation>
    <scope>IDENTIFICATION</scope>
</reference>
<evidence type="ECO:0000313" key="2">
    <source>
        <dbReference type="Proteomes" id="UP000278807"/>
    </source>
</evidence>
<organism evidence="3">
    <name type="scientific">Rodentolepis nana</name>
    <name type="common">Dwarf tapeworm</name>
    <name type="synonym">Hymenolepis nana</name>
    <dbReference type="NCBI Taxonomy" id="102285"/>
    <lineage>
        <taxon>Eukaryota</taxon>
        <taxon>Metazoa</taxon>
        <taxon>Spiralia</taxon>
        <taxon>Lophotrochozoa</taxon>
        <taxon>Platyhelminthes</taxon>
        <taxon>Cestoda</taxon>
        <taxon>Eucestoda</taxon>
        <taxon>Cyclophyllidea</taxon>
        <taxon>Hymenolepididae</taxon>
        <taxon>Rodentolepis</taxon>
    </lineage>
</organism>
<gene>
    <name evidence="1" type="ORF">HNAJ_LOCUS5001</name>
</gene>
<sequence length="89" mass="9967">MLESSSLELIHTDADSATYLQYHGIRTTPDLLVTSSEISEHTRLKIIDDDGSGHKSVIITKARQEKCQLSYHGTSRIISHMSPQLQPTF</sequence>
<evidence type="ECO:0000313" key="3">
    <source>
        <dbReference type="WBParaSite" id="HNAJ_0000500301-mRNA-1"/>
    </source>
</evidence>
<name>A0A0R3TD64_RODNA</name>
<accession>A0A0R3TD64</accession>
<evidence type="ECO:0000313" key="1">
    <source>
        <dbReference type="EMBL" id="VDO00861.1"/>
    </source>
</evidence>
<dbReference type="Proteomes" id="UP000278807">
    <property type="component" value="Unassembled WGS sequence"/>
</dbReference>
<keyword evidence="2" id="KW-1185">Reference proteome</keyword>
<protein>
    <submittedName>
        <fullName evidence="3">DUF4258 domain-containing protein</fullName>
    </submittedName>
</protein>
<dbReference type="EMBL" id="UZAE01003925">
    <property type="protein sequence ID" value="VDO00861.1"/>
    <property type="molecule type" value="Genomic_DNA"/>
</dbReference>
<proteinExistence type="predicted"/>
<dbReference type="WBParaSite" id="HNAJ_0000500301-mRNA-1">
    <property type="protein sequence ID" value="HNAJ_0000500301-mRNA-1"/>
    <property type="gene ID" value="HNAJ_0000500301"/>
</dbReference>